<name>A0A165IGN4_EXIGL</name>
<dbReference type="EMBL" id="KV425991">
    <property type="protein sequence ID" value="KZV93378.1"/>
    <property type="molecule type" value="Genomic_DNA"/>
</dbReference>
<proteinExistence type="predicted"/>
<dbReference type="STRING" id="1314781.A0A165IGN4"/>
<dbReference type="InterPro" id="IPR056948">
    <property type="entry name" value="PNGaseA_N"/>
</dbReference>
<keyword evidence="1" id="KW-0732">Signal</keyword>
<dbReference type="AlphaFoldDB" id="A0A165IGN4"/>
<evidence type="ECO:0000259" key="2">
    <source>
        <dbReference type="Pfam" id="PF12222"/>
    </source>
</evidence>
<dbReference type="InterPro" id="IPR021102">
    <property type="entry name" value="PNGase_A"/>
</dbReference>
<evidence type="ECO:0000313" key="3">
    <source>
        <dbReference type="EMBL" id="KZV93378.1"/>
    </source>
</evidence>
<dbReference type="OrthoDB" id="1612078at2759"/>
<reference evidence="3 4" key="1">
    <citation type="journal article" date="2016" name="Mol. Biol. Evol.">
        <title>Comparative Genomics of Early-Diverging Mushroom-Forming Fungi Provides Insights into the Origins of Lignocellulose Decay Capabilities.</title>
        <authorList>
            <person name="Nagy L.G."/>
            <person name="Riley R."/>
            <person name="Tritt A."/>
            <person name="Adam C."/>
            <person name="Daum C."/>
            <person name="Floudas D."/>
            <person name="Sun H."/>
            <person name="Yadav J.S."/>
            <person name="Pangilinan J."/>
            <person name="Larsson K.H."/>
            <person name="Matsuura K."/>
            <person name="Barry K."/>
            <person name="Labutti K."/>
            <person name="Kuo R."/>
            <person name="Ohm R.A."/>
            <person name="Bhattacharya S.S."/>
            <person name="Shirouzu T."/>
            <person name="Yoshinaga Y."/>
            <person name="Martin F.M."/>
            <person name="Grigoriev I.V."/>
            <person name="Hibbett D.S."/>
        </authorList>
    </citation>
    <scope>NUCLEOTIDE SEQUENCE [LARGE SCALE GENOMIC DNA]</scope>
    <source>
        <strain evidence="3 4">HHB12029</strain>
    </source>
</reference>
<protein>
    <recommendedName>
        <fullName evidence="2">Peptide N-acetyl-beta-D-glucosaminyl asparaginase amidase A N-terminal domain-containing protein</fullName>
    </recommendedName>
</protein>
<accession>A0A165IGN4</accession>
<feature type="signal peptide" evidence="1">
    <location>
        <begin position="1"/>
        <end position="19"/>
    </location>
</feature>
<sequence length="578" mass="62657">MWSAVAFVALSSTVAGVSGALVNFQVAQPPVVPSGVKTCTHSLLERNFANSYYQPEIVEYVPPTDCGAPGSWTAITLNWTATSNGTQYDRLSAISFHNVEVWRTSTPEPTLAGIIWTYLKDVTLFTPLFAKPGRLILDLNNIVDPSQGITGEYFVRLSVTFYASNLLHPPAKAADTILPLSNFSPDQANYVSVPPALDTVLTFPRNSVSAFAELYASGNSQDEEFWYFDTANEYIDKLPSGAASPRGPYREVRLLVDGQLAGSALPWAVFFTGAINPLVWRPIPAYGALDLPRYYVDLTPFIPKLADGLNHTVTVDIISAEDDHATNQNWYVSGNIQVFVDSTSKPTTGKITKYSASPYPISQVTGSVAENGDVNVTVSATRSLTIEAEIVAGSGKKTLVHWSQNLSYVNKQTFTDDANSQTVKQKSSGTSVSLHNGIPVVSDIFSYPVDVDFALYPDGSGYTVVFDHTYTRSLLPNPLTYTTNINSYQHANGSIWALPTGGRTGNGTNINSFKYLDLHGNSYTRDVAVTNNTISYDRVGGSLAGSPFQFVLQPAGRNVLDAARLPLGRASRRFGSGF</sequence>
<dbReference type="Proteomes" id="UP000077266">
    <property type="component" value="Unassembled WGS sequence"/>
</dbReference>
<feature type="chain" id="PRO_5007859324" description="Peptide N-acetyl-beta-D-glucosaminyl asparaginase amidase A N-terminal domain-containing protein" evidence="1">
    <location>
        <begin position="20"/>
        <end position="578"/>
    </location>
</feature>
<organism evidence="3 4">
    <name type="scientific">Exidia glandulosa HHB12029</name>
    <dbReference type="NCBI Taxonomy" id="1314781"/>
    <lineage>
        <taxon>Eukaryota</taxon>
        <taxon>Fungi</taxon>
        <taxon>Dikarya</taxon>
        <taxon>Basidiomycota</taxon>
        <taxon>Agaricomycotina</taxon>
        <taxon>Agaricomycetes</taxon>
        <taxon>Auriculariales</taxon>
        <taxon>Exidiaceae</taxon>
        <taxon>Exidia</taxon>
    </lineage>
</organism>
<evidence type="ECO:0000256" key="1">
    <source>
        <dbReference type="SAM" id="SignalP"/>
    </source>
</evidence>
<dbReference type="InParanoid" id="A0A165IGN4"/>
<keyword evidence="4" id="KW-1185">Reference proteome</keyword>
<feature type="domain" description="Peptide N-acetyl-beta-D-glucosaminyl asparaginase amidase A N-terminal" evidence="2">
    <location>
        <begin position="30"/>
        <end position="356"/>
    </location>
</feature>
<dbReference type="Pfam" id="PF25156">
    <property type="entry name" value="PNGase_A_C"/>
    <property type="match status" value="1"/>
</dbReference>
<evidence type="ECO:0000313" key="4">
    <source>
        <dbReference type="Proteomes" id="UP000077266"/>
    </source>
</evidence>
<dbReference type="PANTHER" id="PTHR31104">
    <property type="entry name" value="PEPTIDE-N4-(N-ACETYL-BETA-GLUCOSAMINYL)ASPARAGINE AMIDASE A PROTEIN"/>
    <property type="match status" value="1"/>
</dbReference>
<dbReference type="Pfam" id="PF12222">
    <property type="entry name" value="PNGaseA"/>
    <property type="match status" value="1"/>
</dbReference>
<gene>
    <name evidence="3" type="ORF">EXIGLDRAFT_717351</name>
</gene>